<dbReference type="Pfam" id="PF00126">
    <property type="entry name" value="HTH_1"/>
    <property type="match status" value="1"/>
</dbReference>
<gene>
    <name evidence="7" type="primary">dmlR_11</name>
    <name evidence="7" type="ORF">LMG3431_01438</name>
</gene>
<evidence type="ECO:0000313" key="8">
    <source>
        <dbReference type="Proteomes" id="UP000494108"/>
    </source>
</evidence>
<name>A0A6S6YQT9_9BURK</name>
<organism evidence="7 8">
    <name type="scientific">Achromobacter pestifer</name>
    <dbReference type="NCBI Taxonomy" id="1353889"/>
    <lineage>
        <taxon>Bacteria</taxon>
        <taxon>Pseudomonadati</taxon>
        <taxon>Pseudomonadota</taxon>
        <taxon>Betaproteobacteria</taxon>
        <taxon>Burkholderiales</taxon>
        <taxon>Alcaligenaceae</taxon>
        <taxon>Achromobacter</taxon>
    </lineage>
</organism>
<keyword evidence="8" id="KW-1185">Reference proteome</keyword>
<evidence type="ECO:0000256" key="4">
    <source>
        <dbReference type="ARBA" id="ARBA00023163"/>
    </source>
</evidence>
<dbReference type="PANTHER" id="PTHR30537:SF5">
    <property type="entry name" value="HTH-TYPE TRANSCRIPTIONAL ACTIVATOR TTDR-RELATED"/>
    <property type="match status" value="1"/>
</dbReference>
<dbReference type="FunFam" id="1.10.10.10:FF:000001">
    <property type="entry name" value="LysR family transcriptional regulator"/>
    <property type="match status" value="1"/>
</dbReference>
<dbReference type="Proteomes" id="UP000494108">
    <property type="component" value="Unassembled WGS sequence"/>
</dbReference>
<feature type="region of interest" description="Disordered" evidence="5">
    <location>
        <begin position="303"/>
        <end position="323"/>
    </location>
</feature>
<protein>
    <submittedName>
        <fullName evidence="7">HTH-type transcriptional regulator DmlR</fullName>
    </submittedName>
</protein>
<dbReference type="InterPro" id="IPR058163">
    <property type="entry name" value="LysR-type_TF_proteobact-type"/>
</dbReference>
<evidence type="ECO:0000256" key="5">
    <source>
        <dbReference type="SAM" id="MobiDB-lite"/>
    </source>
</evidence>
<comment type="similarity">
    <text evidence="1">Belongs to the LysR transcriptional regulatory family.</text>
</comment>
<dbReference type="EMBL" id="CADIJX010000002">
    <property type="protein sequence ID" value="CAB3634896.1"/>
    <property type="molecule type" value="Genomic_DNA"/>
</dbReference>
<sequence>MRDALDLNTVRVYTAVVDEQSFAGASRLLAIPSSNVSRHVAALERKLGTRLLERSTRHLRMTEAGRLLYERAKPLLDTLLSTQEELGAVQGELRGPLKMCMPGEAPKLLAPILAEFCSLHPGIELECDTVMTGLEVLREDVDLSIVFHRGHQEDSAFITRELATLPSIVVAAPSLLARTGMPRHVRELKSLPCITTLSALKGQPWQFQDATGEIVKVPVRSRYRVNSGELAVAGARQGIGFAIVAAYPCQEDLATGRLQEVPLDLCPAPLQLLGAYSHRHSVTARVRALLELIQVRLAGSASLPMDPRPRGTVQDRSGAPGSR</sequence>
<dbReference type="GO" id="GO:0043565">
    <property type="term" value="F:sequence-specific DNA binding"/>
    <property type="evidence" value="ECO:0007669"/>
    <property type="project" value="TreeGrafter"/>
</dbReference>
<dbReference type="PANTHER" id="PTHR30537">
    <property type="entry name" value="HTH-TYPE TRANSCRIPTIONAL REGULATOR"/>
    <property type="match status" value="1"/>
</dbReference>
<dbReference type="Gene3D" id="3.40.190.290">
    <property type="match status" value="1"/>
</dbReference>
<proteinExistence type="inferred from homology"/>
<dbReference type="Gene3D" id="1.10.10.10">
    <property type="entry name" value="Winged helix-like DNA-binding domain superfamily/Winged helix DNA-binding domain"/>
    <property type="match status" value="1"/>
</dbReference>
<dbReference type="SUPFAM" id="SSF53850">
    <property type="entry name" value="Periplasmic binding protein-like II"/>
    <property type="match status" value="1"/>
</dbReference>
<evidence type="ECO:0000256" key="3">
    <source>
        <dbReference type="ARBA" id="ARBA00023125"/>
    </source>
</evidence>
<keyword evidence="4" id="KW-0804">Transcription</keyword>
<evidence type="ECO:0000256" key="1">
    <source>
        <dbReference type="ARBA" id="ARBA00009437"/>
    </source>
</evidence>
<dbReference type="PROSITE" id="PS50931">
    <property type="entry name" value="HTH_LYSR"/>
    <property type="match status" value="1"/>
</dbReference>
<evidence type="ECO:0000313" key="7">
    <source>
        <dbReference type="EMBL" id="CAB3634896.1"/>
    </source>
</evidence>
<reference evidence="7 8" key="1">
    <citation type="submission" date="2020-04" db="EMBL/GenBank/DDBJ databases">
        <authorList>
            <person name="De Canck E."/>
        </authorList>
    </citation>
    <scope>NUCLEOTIDE SEQUENCE [LARGE SCALE GENOMIC DNA]</scope>
    <source>
        <strain evidence="7 8">LMG 3431</strain>
    </source>
</reference>
<dbReference type="Pfam" id="PF03466">
    <property type="entry name" value="LysR_substrate"/>
    <property type="match status" value="1"/>
</dbReference>
<evidence type="ECO:0000259" key="6">
    <source>
        <dbReference type="PROSITE" id="PS50931"/>
    </source>
</evidence>
<keyword evidence="2" id="KW-0805">Transcription regulation</keyword>
<accession>A0A6S6YQT9</accession>
<keyword evidence="3" id="KW-0238">DNA-binding</keyword>
<evidence type="ECO:0000256" key="2">
    <source>
        <dbReference type="ARBA" id="ARBA00023015"/>
    </source>
</evidence>
<dbReference type="SUPFAM" id="SSF46785">
    <property type="entry name" value="Winged helix' DNA-binding domain"/>
    <property type="match status" value="1"/>
</dbReference>
<dbReference type="GO" id="GO:0006351">
    <property type="term" value="P:DNA-templated transcription"/>
    <property type="evidence" value="ECO:0007669"/>
    <property type="project" value="TreeGrafter"/>
</dbReference>
<dbReference type="RefSeq" id="WP_175173792.1">
    <property type="nucleotide sequence ID" value="NZ_CADIJX010000002.1"/>
</dbReference>
<feature type="domain" description="HTH lysR-type" evidence="6">
    <location>
        <begin position="5"/>
        <end position="62"/>
    </location>
</feature>
<dbReference type="InterPro" id="IPR036388">
    <property type="entry name" value="WH-like_DNA-bd_sf"/>
</dbReference>
<dbReference type="InterPro" id="IPR005119">
    <property type="entry name" value="LysR_subst-bd"/>
</dbReference>
<dbReference type="GO" id="GO:0003700">
    <property type="term" value="F:DNA-binding transcription factor activity"/>
    <property type="evidence" value="ECO:0007669"/>
    <property type="project" value="InterPro"/>
</dbReference>
<dbReference type="InterPro" id="IPR000847">
    <property type="entry name" value="LysR_HTH_N"/>
</dbReference>
<dbReference type="AlphaFoldDB" id="A0A6S6YQT9"/>
<dbReference type="InterPro" id="IPR036390">
    <property type="entry name" value="WH_DNA-bd_sf"/>
</dbReference>
<dbReference type="CDD" id="cd08422">
    <property type="entry name" value="PBP2_CrgA_like"/>
    <property type="match status" value="1"/>
</dbReference>